<dbReference type="Gene3D" id="2.60.40.1120">
    <property type="entry name" value="Carboxypeptidase-like, regulatory domain"/>
    <property type="match status" value="4"/>
</dbReference>
<gene>
    <name evidence="5" type="ORF">SAMN05216252_13376</name>
</gene>
<dbReference type="Gene3D" id="2.120.10.80">
    <property type="entry name" value="Kelch-type beta propeller"/>
    <property type="match status" value="1"/>
</dbReference>
<accession>A0A239NCD4</accession>
<dbReference type="Pfam" id="PF13620">
    <property type="entry name" value="CarboxypepD_reg"/>
    <property type="match status" value="2"/>
</dbReference>
<dbReference type="PROSITE" id="PS51695">
    <property type="entry name" value="SEDOLISIN"/>
    <property type="match status" value="1"/>
</dbReference>
<dbReference type="InterPro" id="IPR030400">
    <property type="entry name" value="Sedolisin_dom"/>
</dbReference>
<dbReference type="Pfam" id="PF24681">
    <property type="entry name" value="Kelch_KLHDC2_KLHL20_DRC7"/>
    <property type="match status" value="1"/>
</dbReference>
<dbReference type="CDD" id="cd04056">
    <property type="entry name" value="Peptidases_S53"/>
    <property type="match status" value="1"/>
</dbReference>
<dbReference type="Gene3D" id="3.40.50.200">
    <property type="entry name" value="Peptidase S8/S53 domain"/>
    <property type="match status" value="1"/>
</dbReference>
<dbReference type="Gene3D" id="2.60.120.200">
    <property type="match status" value="1"/>
</dbReference>
<evidence type="ECO:0000256" key="2">
    <source>
        <dbReference type="ARBA" id="ARBA00022737"/>
    </source>
</evidence>
<dbReference type="GO" id="GO:0004252">
    <property type="term" value="F:serine-type endopeptidase activity"/>
    <property type="evidence" value="ECO:0007669"/>
    <property type="project" value="InterPro"/>
</dbReference>
<dbReference type="SUPFAM" id="SSF49464">
    <property type="entry name" value="Carboxypeptidase regulatory domain-like"/>
    <property type="match status" value="4"/>
</dbReference>
<evidence type="ECO:0000313" key="6">
    <source>
        <dbReference type="Proteomes" id="UP000198280"/>
    </source>
</evidence>
<dbReference type="SMART" id="SM00612">
    <property type="entry name" value="Kelch"/>
    <property type="match status" value="5"/>
</dbReference>
<organism evidence="5 6">
    <name type="scientific">Actinacidiphila glaucinigra</name>
    <dbReference type="NCBI Taxonomy" id="235986"/>
    <lineage>
        <taxon>Bacteria</taxon>
        <taxon>Bacillati</taxon>
        <taxon>Actinomycetota</taxon>
        <taxon>Actinomycetes</taxon>
        <taxon>Kitasatosporales</taxon>
        <taxon>Streptomycetaceae</taxon>
        <taxon>Actinacidiphila</taxon>
    </lineage>
</organism>
<feature type="region of interest" description="Disordered" evidence="3">
    <location>
        <begin position="613"/>
        <end position="649"/>
    </location>
</feature>
<dbReference type="InterPro" id="IPR015915">
    <property type="entry name" value="Kelch-typ_b-propeller"/>
</dbReference>
<keyword evidence="6" id="KW-1185">Reference proteome</keyword>
<dbReference type="PANTHER" id="PTHR46344">
    <property type="entry name" value="OS02G0202900 PROTEIN"/>
    <property type="match status" value="1"/>
</dbReference>
<dbReference type="Proteomes" id="UP000198280">
    <property type="component" value="Unassembled WGS sequence"/>
</dbReference>
<dbReference type="InterPro" id="IPR036852">
    <property type="entry name" value="Peptidase_S8/S53_dom_sf"/>
</dbReference>
<feature type="domain" description="Peptidase S53" evidence="4">
    <location>
        <begin position="96"/>
        <end position="429"/>
    </location>
</feature>
<dbReference type="InterPro" id="IPR006652">
    <property type="entry name" value="Kelch_1"/>
</dbReference>
<evidence type="ECO:0000256" key="1">
    <source>
        <dbReference type="ARBA" id="ARBA00022441"/>
    </source>
</evidence>
<sequence length="1385" mass="141339">MGVTLRRPAKSPHNLRRTVTRGLAVLGAAAMAVLGIQAPVLAASGATGAKSSAAATGVRRSFEPTCDTAKPGHFSCFALRRTDIKPVKGLMPAVDTPAGYGAADLQSAYDLPADGGAGQTVAIVDAFDDPTAEADLAVYRAQFGLPACTTDNGCFRKVDQRGGTDYPVPDPGWAGEISLDLDMVSATAPNAHILLVEADDNSFESLSAAVDQAVAMGAKYVSNSYGTDYRGGNGEDPSETTDLDAHYNHPGVAITASTGDYGYGVSYPAASQYVTAVGGTTLTRDSSTARGWTESAWSLAGSGCSLYEPKPAFQHDTGCDNRALADVSAIAEDVAVYQTYGHNGWAVYGGTSVSAPIIASVYAAAGTPVAGSYPNAYPYEAGTGINDITTGSNGSCSPSYLCNGAEGFDGPTGLGTPAGLTAFRTGAHGVISGTVTDSATGKAVSGATVTAGTGIAHTDASGAYSLTVPTGTYDVSVEAFGYAGGSADGVVVDDDATVTKNFTLTAVPSQTIAGKVTDGSGHGWPLYAKITADGVPGVVWTDPATGAYSLDLPEGHSYTLHVASATPGYKAVEKKVTVGDSAQTVGIAVPADSWTGNPPGYRVDVTGTNEPFDATDAPPSGWKVDNAEGTTGGWEFDDPGDRGNHTGGDGAFAVIDSDHFGGGATQDTSLLSPVYDFTGKNDPEVAFNTEYKQYGGQSAVVEATSDGGKNWTRIWSPGSDITGDRIEASLSDFAGKPEVQLRFHFSGSFGWWWAVDDVFVGDRQLTAIPAGLVVGTVTDANTGTGIVGATVTSQDKPAEKTTTAATPDDPNLPDGYYSFVSTAFGSHPFTAAKAKYTSLTKNAKVGADSAVQANFKLKAGKITITPASVSDSVAWGGSKTQNLTVKNTGGAAATVKLGEQSGGFTQQAKGAALQTVKGEFNPLSSKAHTAAKAGPTAAAPADDTWQTAPDLPGALMDNAVDTLDGKVYSAFGYNGSADVKDLYVLDPVAGSWTKLASASDTREDPAHGFIDGKLYAVGGWGPSGSPDAKLEIYDPASDSWTTGASAPKPYAGSGTAVLDGKLYMIGGCGGDFCGTTDASVYDAGTDSWSQIAAYPEPISWEACGAIDDQIYCAGGLGASENDVVHSYVYDPGADSWSQLADVPAPQWGTSYAAANGRLLMVGGVGNNALTNRGQAFDPKSGTWGTLPNANVATYRGGGAPGFYKVGGGNAPGRPISKVEVLPGYDQGGASDVDWMSESVQELTLQPGASATVAVSLDASAASVTQPGDLTAGLSVGTDTPYAVPRIPVSLHVDPPKTWGKISGLVLGNKATGGTAPLAGATVQIDSWAASYTLTTSADGTYGLWLDVRNNPLTVIVAKDGYQPTVTTVKLKKGATVTANFTLKRK</sequence>
<evidence type="ECO:0000256" key="3">
    <source>
        <dbReference type="SAM" id="MobiDB-lite"/>
    </source>
</evidence>
<keyword evidence="1" id="KW-0880">Kelch repeat</keyword>
<dbReference type="PANTHER" id="PTHR46344:SF27">
    <property type="entry name" value="KELCH REPEAT SUPERFAMILY PROTEIN"/>
    <property type="match status" value="1"/>
</dbReference>
<keyword evidence="2" id="KW-0677">Repeat</keyword>
<protein>
    <submittedName>
        <fullName evidence="5">Kelch motif-containing protein</fullName>
    </submittedName>
</protein>
<dbReference type="EMBL" id="FZOF01000033">
    <property type="protein sequence ID" value="SNT52152.1"/>
    <property type="molecule type" value="Genomic_DNA"/>
</dbReference>
<proteinExistence type="predicted"/>
<dbReference type="InterPro" id="IPR008969">
    <property type="entry name" value="CarboxyPept-like_regulatory"/>
</dbReference>
<dbReference type="GO" id="GO:0006508">
    <property type="term" value="P:proteolysis"/>
    <property type="evidence" value="ECO:0007669"/>
    <property type="project" value="InterPro"/>
</dbReference>
<reference evidence="5 6" key="1">
    <citation type="submission" date="2017-06" db="EMBL/GenBank/DDBJ databases">
        <authorList>
            <person name="Kim H.J."/>
            <person name="Triplett B.A."/>
        </authorList>
    </citation>
    <scope>NUCLEOTIDE SEQUENCE [LARGE SCALE GENOMIC DNA]</scope>
    <source>
        <strain evidence="5 6">CGMCC 4.1858</strain>
    </source>
</reference>
<name>A0A239NCD4_9ACTN</name>
<evidence type="ECO:0000259" key="4">
    <source>
        <dbReference type="PROSITE" id="PS51695"/>
    </source>
</evidence>
<dbReference type="SUPFAM" id="SSF117281">
    <property type="entry name" value="Kelch motif"/>
    <property type="match status" value="1"/>
</dbReference>
<evidence type="ECO:0000313" key="5">
    <source>
        <dbReference type="EMBL" id="SNT52152.1"/>
    </source>
</evidence>
<dbReference type="SUPFAM" id="SSF52743">
    <property type="entry name" value="Subtilisin-like"/>
    <property type="match status" value="1"/>
</dbReference>